<dbReference type="STRING" id="1166340.SAMN05192583_1197"/>
<dbReference type="RefSeq" id="WP_093664530.1">
    <property type="nucleotide sequence ID" value="NZ_FOCF01000002.1"/>
</dbReference>
<sequence>MRRSFRLLPLLAVVGCVPQAAPPPAPAPVPVAPPPAAPAPLARDWRDWPVTPGDWTYRRDARGTVAMFGPRGADAAMVLRCDAARRQMFVSFPGASATNATVRTSSVARVLPLTPTGGTPPYVAAALAPTDSVLDAMAFSRGRFAVEGVGATPLVAPAWAEIGRVVEDCRG</sequence>
<dbReference type="AlphaFoldDB" id="A0A1H8B4B1"/>
<protein>
    <recommendedName>
        <fullName evidence="4">Lipoprotein</fullName>
    </recommendedName>
</protein>
<dbReference type="EMBL" id="FOCF01000002">
    <property type="protein sequence ID" value="SEM77765.1"/>
    <property type="molecule type" value="Genomic_DNA"/>
</dbReference>
<evidence type="ECO:0000256" key="1">
    <source>
        <dbReference type="SAM" id="SignalP"/>
    </source>
</evidence>
<proteinExistence type="predicted"/>
<evidence type="ECO:0000313" key="3">
    <source>
        <dbReference type="Proteomes" id="UP000199206"/>
    </source>
</evidence>
<keyword evidence="3" id="KW-1185">Reference proteome</keyword>
<reference evidence="3" key="1">
    <citation type="submission" date="2016-10" db="EMBL/GenBank/DDBJ databases">
        <authorList>
            <person name="Varghese N."/>
            <person name="Submissions S."/>
        </authorList>
    </citation>
    <scope>NUCLEOTIDE SEQUENCE [LARGE SCALE GENOMIC DNA]</scope>
    <source>
        <strain evidence="3">S6-262</strain>
    </source>
</reference>
<feature type="chain" id="PRO_5011451643" description="Lipoprotein" evidence="1">
    <location>
        <begin position="21"/>
        <end position="171"/>
    </location>
</feature>
<gene>
    <name evidence="2" type="ORF">SAMN05192583_1197</name>
</gene>
<keyword evidence="1" id="KW-0732">Signal</keyword>
<evidence type="ECO:0008006" key="4">
    <source>
        <dbReference type="Google" id="ProtNLM"/>
    </source>
</evidence>
<accession>A0A1H8B4B1</accession>
<dbReference type="OrthoDB" id="7629232at2"/>
<feature type="signal peptide" evidence="1">
    <location>
        <begin position="1"/>
        <end position="20"/>
    </location>
</feature>
<name>A0A1H8B4B1_9SPHN</name>
<organism evidence="2 3">
    <name type="scientific">Sphingomonas gellani</name>
    <dbReference type="NCBI Taxonomy" id="1166340"/>
    <lineage>
        <taxon>Bacteria</taxon>
        <taxon>Pseudomonadati</taxon>
        <taxon>Pseudomonadota</taxon>
        <taxon>Alphaproteobacteria</taxon>
        <taxon>Sphingomonadales</taxon>
        <taxon>Sphingomonadaceae</taxon>
        <taxon>Sphingomonas</taxon>
    </lineage>
</organism>
<evidence type="ECO:0000313" key="2">
    <source>
        <dbReference type="EMBL" id="SEM77765.1"/>
    </source>
</evidence>
<dbReference type="Proteomes" id="UP000199206">
    <property type="component" value="Unassembled WGS sequence"/>
</dbReference>